<feature type="region of interest" description="Disordered" evidence="1">
    <location>
        <begin position="657"/>
        <end position="696"/>
    </location>
</feature>
<sequence>MEHMISFVKWEVFMQKYVGSQNLSPATLAKVGTFSTTLFPAEEEQRYLSIIVVVKALFDLMELPYIPLATADWPESDVDGVDNVDDVDDVQDVDIMKPAICVYDTTPSGGRAAWQLSQDDLSPMPGHPQWKSDLRARAARMAWAWVVTIIDVKNSNIDAPFLQKAGKWLPAGHRRAVDSRAQMASCAAEIQLRQHRKFLFTVCIWRHLAWFLRWDRAGVIITEPIDYIKDPAPLLNFLYRVHSSSKSDQGFDTSASLALPAHVDLFRNHVESLPKSTKKNYALDALSDPENFPIYAIKCPDVEWMNLLDAHMQPSGRCRPQETKIYLVGKFRFGTRSPTGRGGKGYIAYDVDRGRLVFLKDYWCARAKGIHPELAIYKVLKEKNVRFVATAIAGGDVEDQVTASHNHYTGSGRRPAERFHHRVVVWQVGRPLETYIQGGKRLVLYVAQAVIGHKEAWRDAQILHRDVSMSNILIDLDEGAAFLNDWDLCKFKWELLDGASQHDRAGTRPYMSGTLLSYPKKPNELADDIESFVYVISIALLRFHVHSLSGDRVYLAQHVTFKYETETHDGAIAGGTKIRDMLRGDPGFDLIEKEDGPKHLSTLLTRLYQLGQNHYRNLDLEDLQRKYGVSPLQEFPRPIPVPGADGTMEELDLSFADLGFDDDDDEDTASAPDGHAAKDTSAISAGPSAGLSSSDDLFAPVSRQSESNVAPATSRVTSDFNSHGPLIAILLGRGDETWDDGWDDDKVGDQFSGLERWVYVESKGDTSSNRTVEEY</sequence>
<dbReference type="InterPro" id="IPR008266">
    <property type="entry name" value="Tyr_kinase_AS"/>
</dbReference>
<dbReference type="InterPro" id="IPR011009">
    <property type="entry name" value="Kinase-like_dom_sf"/>
</dbReference>
<dbReference type="OrthoDB" id="2791154at2759"/>
<evidence type="ECO:0000256" key="1">
    <source>
        <dbReference type="SAM" id="MobiDB-lite"/>
    </source>
</evidence>
<evidence type="ECO:0000313" key="4">
    <source>
        <dbReference type="Proteomes" id="UP000703269"/>
    </source>
</evidence>
<evidence type="ECO:0000313" key="3">
    <source>
        <dbReference type="EMBL" id="GJE90362.1"/>
    </source>
</evidence>
<dbReference type="PROSITE" id="PS00109">
    <property type="entry name" value="PROTEIN_KINASE_TYR"/>
    <property type="match status" value="1"/>
</dbReference>
<dbReference type="PANTHER" id="PTHR38248">
    <property type="entry name" value="FUNK1 6"/>
    <property type="match status" value="1"/>
</dbReference>
<reference evidence="3 4" key="1">
    <citation type="submission" date="2021-08" db="EMBL/GenBank/DDBJ databases">
        <title>Draft Genome Sequence of Phanerochaete sordida strain YK-624.</title>
        <authorList>
            <person name="Mori T."/>
            <person name="Dohra H."/>
            <person name="Suzuki T."/>
            <person name="Kawagishi H."/>
            <person name="Hirai H."/>
        </authorList>
    </citation>
    <scope>NUCLEOTIDE SEQUENCE [LARGE SCALE GENOMIC DNA]</scope>
    <source>
        <strain evidence="3 4">YK-624</strain>
    </source>
</reference>
<evidence type="ECO:0000259" key="2">
    <source>
        <dbReference type="Pfam" id="PF17667"/>
    </source>
</evidence>
<keyword evidence="4" id="KW-1185">Reference proteome</keyword>
<protein>
    <recommendedName>
        <fullName evidence="2">Fungal-type protein kinase domain-containing protein</fullName>
    </recommendedName>
</protein>
<name>A0A9P3G960_9APHY</name>
<gene>
    <name evidence="3" type="ORF">PsYK624_064930</name>
</gene>
<accession>A0A9P3G960</accession>
<dbReference type="Proteomes" id="UP000703269">
    <property type="component" value="Unassembled WGS sequence"/>
</dbReference>
<organism evidence="3 4">
    <name type="scientific">Phanerochaete sordida</name>
    <dbReference type="NCBI Taxonomy" id="48140"/>
    <lineage>
        <taxon>Eukaryota</taxon>
        <taxon>Fungi</taxon>
        <taxon>Dikarya</taxon>
        <taxon>Basidiomycota</taxon>
        <taxon>Agaricomycotina</taxon>
        <taxon>Agaricomycetes</taxon>
        <taxon>Polyporales</taxon>
        <taxon>Phanerochaetaceae</taxon>
        <taxon>Phanerochaete</taxon>
    </lineage>
</organism>
<comment type="caution">
    <text evidence="3">The sequence shown here is derived from an EMBL/GenBank/DDBJ whole genome shotgun (WGS) entry which is preliminary data.</text>
</comment>
<dbReference type="Pfam" id="PF17667">
    <property type="entry name" value="Pkinase_fungal"/>
    <property type="match status" value="1"/>
</dbReference>
<dbReference type="EMBL" id="BPQB01000016">
    <property type="protein sequence ID" value="GJE90362.1"/>
    <property type="molecule type" value="Genomic_DNA"/>
</dbReference>
<feature type="domain" description="Fungal-type protein kinase" evidence="2">
    <location>
        <begin position="178"/>
        <end position="536"/>
    </location>
</feature>
<proteinExistence type="predicted"/>
<dbReference type="InterPro" id="IPR040976">
    <property type="entry name" value="Pkinase_fungal"/>
</dbReference>
<dbReference type="SUPFAM" id="SSF56112">
    <property type="entry name" value="Protein kinase-like (PK-like)"/>
    <property type="match status" value="1"/>
</dbReference>
<dbReference type="GO" id="GO:0004672">
    <property type="term" value="F:protein kinase activity"/>
    <property type="evidence" value="ECO:0007669"/>
    <property type="project" value="InterPro"/>
</dbReference>
<dbReference type="AlphaFoldDB" id="A0A9P3G960"/>
<dbReference type="Gene3D" id="1.10.510.10">
    <property type="entry name" value="Transferase(Phosphotransferase) domain 1"/>
    <property type="match status" value="1"/>
</dbReference>
<feature type="compositionally biased region" description="Acidic residues" evidence="1">
    <location>
        <begin position="659"/>
        <end position="668"/>
    </location>
</feature>
<dbReference type="PANTHER" id="PTHR38248:SF2">
    <property type="entry name" value="FUNK1 11"/>
    <property type="match status" value="1"/>
</dbReference>